<dbReference type="SMART" id="SM00184">
    <property type="entry name" value="RING"/>
    <property type="match status" value="1"/>
</dbReference>
<gene>
    <name evidence="6" type="ORF">MKW94_005976</name>
</gene>
<keyword evidence="2 4" id="KW-0863">Zinc-finger</keyword>
<dbReference type="EMBL" id="JAJJMA010228905">
    <property type="protein sequence ID" value="MCL7041906.1"/>
    <property type="molecule type" value="Genomic_DNA"/>
</dbReference>
<name>A0AA41VII6_PAPNU</name>
<feature type="domain" description="RING-type" evidence="5">
    <location>
        <begin position="37"/>
        <end position="86"/>
    </location>
</feature>
<protein>
    <recommendedName>
        <fullName evidence="5">RING-type domain-containing protein</fullName>
    </recommendedName>
</protein>
<keyword evidence="1" id="KW-0479">Metal-binding</keyword>
<dbReference type="SUPFAM" id="SSF57850">
    <property type="entry name" value="RING/U-box"/>
    <property type="match status" value="1"/>
</dbReference>
<organism evidence="6 7">
    <name type="scientific">Papaver nudicaule</name>
    <name type="common">Iceland poppy</name>
    <dbReference type="NCBI Taxonomy" id="74823"/>
    <lineage>
        <taxon>Eukaryota</taxon>
        <taxon>Viridiplantae</taxon>
        <taxon>Streptophyta</taxon>
        <taxon>Embryophyta</taxon>
        <taxon>Tracheophyta</taxon>
        <taxon>Spermatophyta</taxon>
        <taxon>Magnoliopsida</taxon>
        <taxon>Ranunculales</taxon>
        <taxon>Papaveraceae</taxon>
        <taxon>Papaveroideae</taxon>
        <taxon>Papaver</taxon>
    </lineage>
</organism>
<proteinExistence type="predicted"/>
<keyword evidence="3" id="KW-0862">Zinc</keyword>
<dbReference type="SMART" id="SM01197">
    <property type="entry name" value="FANCL_C"/>
    <property type="match status" value="1"/>
</dbReference>
<dbReference type="PROSITE" id="PS50089">
    <property type="entry name" value="ZF_RING_2"/>
    <property type="match status" value="1"/>
</dbReference>
<dbReference type="Pfam" id="PF13639">
    <property type="entry name" value="zf-RING_2"/>
    <property type="match status" value="1"/>
</dbReference>
<comment type="caution">
    <text evidence="6">The sequence shown here is derived from an EMBL/GenBank/DDBJ whole genome shotgun (WGS) entry which is preliminary data.</text>
</comment>
<dbReference type="InterPro" id="IPR001841">
    <property type="entry name" value="Znf_RING"/>
</dbReference>
<dbReference type="PANTHER" id="PTHR15710">
    <property type="entry name" value="E3 UBIQUITIN-PROTEIN LIGASE PRAJA"/>
    <property type="match status" value="1"/>
</dbReference>
<evidence type="ECO:0000313" key="7">
    <source>
        <dbReference type="Proteomes" id="UP001177140"/>
    </source>
</evidence>
<evidence type="ECO:0000256" key="1">
    <source>
        <dbReference type="ARBA" id="ARBA00022723"/>
    </source>
</evidence>
<evidence type="ECO:0000256" key="2">
    <source>
        <dbReference type="ARBA" id="ARBA00022771"/>
    </source>
</evidence>
<dbReference type="GO" id="GO:0008270">
    <property type="term" value="F:zinc ion binding"/>
    <property type="evidence" value="ECO:0007669"/>
    <property type="project" value="UniProtKB-KW"/>
</dbReference>
<reference evidence="6" key="1">
    <citation type="submission" date="2022-03" db="EMBL/GenBank/DDBJ databases">
        <title>A functionally conserved STORR gene fusion in Papaver species that diverged 16.8 million years ago.</title>
        <authorList>
            <person name="Catania T."/>
        </authorList>
    </citation>
    <scope>NUCLEOTIDE SEQUENCE</scope>
    <source>
        <strain evidence="6">S-191538</strain>
    </source>
</reference>
<evidence type="ECO:0000256" key="3">
    <source>
        <dbReference type="ARBA" id="ARBA00022833"/>
    </source>
</evidence>
<sequence>MEFSTTNDQTIPVYSTSSSILSVVKRMPTVAMVDMGCSICMEEPHENNNGSGAHRDEGRQTPCNHVYHAGCISKWLSRQNSCPLCRRTIDTTSITVPTPCMLIRFMYD</sequence>
<evidence type="ECO:0000313" key="6">
    <source>
        <dbReference type="EMBL" id="MCL7041906.1"/>
    </source>
</evidence>
<dbReference type="Proteomes" id="UP001177140">
    <property type="component" value="Unassembled WGS sequence"/>
</dbReference>
<dbReference type="AlphaFoldDB" id="A0AA41VII6"/>
<evidence type="ECO:0000256" key="4">
    <source>
        <dbReference type="PROSITE-ProRule" id="PRU00175"/>
    </source>
</evidence>
<evidence type="ECO:0000259" key="5">
    <source>
        <dbReference type="PROSITE" id="PS50089"/>
    </source>
</evidence>
<keyword evidence="7" id="KW-1185">Reference proteome</keyword>
<dbReference type="Gene3D" id="3.30.40.10">
    <property type="entry name" value="Zinc/RING finger domain, C3HC4 (zinc finger)"/>
    <property type="match status" value="1"/>
</dbReference>
<dbReference type="PANTHER" id="PTHR15710:SF74">
    <property type="entry name" value="RING-TYPE E3 UBIQUITIN TRANSFERASE-RELATED"/>
    <property type="match status" value="1"/>
</dbReference>
<dbReference type="InterPro" id="IPR013083">
    <property type="entry name" value="Znf_RING/FYVE/PHD"/>
</dbReference>
<accession>A0AA41VII6</accession>